<accession>A0AA39GSZ9</accession>
<dbReference type="Proteomes" id="UP001175271">
    <property type="component" value="Unassembled WGS sequence"/>
</dbReference>
<gene>
    <name evidence="1" type="ORF">QR680_000019</name>
</gene>
<name>A0AA39GSZ9_9BILA</name>
<dbReference type="AlphaFoldDB" id="A0AA39GSZ9"/>
<dbReference type="EMBL" id="JAUCMV010000005">
    <property type="protein sequence ID" value="KAK0393023.1"/>
    <property type="molecule type" value="Genomic_DNA"/>
</dbReference>
<organism evidence="1 2">
    <name type="scientific">Steinernema hermaphroditum</name>
    <dbReference type="NCBI Taxonomy" id="289476"/>
    <lineage>
        <taxon>Eukaryota</taxon>
        <taxon>Metazoa</taxon>
        <taxon>Ecdysozoa</taxon>
        <taxon>Nematoda</taxon>
        <taxon>Chromadorea</taxon>
        <taxon>Rhabditida</taxon>
        <taxon>Tylenchina</taxon>
        <taxon>Panagrolaimomorpha</taxon>
        <taxon>Strongyloidoidea</taxon>
        <taxon>Steinernematidae</taxon>
        <taxon>Steinernema</taxon>
    </lineage>
</organism>
<keyword evidence="2" id="KW-1185">Reference proteome</keyword>
<comment type="caution">
    <text evidence="1">The sequence shown here is derived from an EMBL/GenBank/DDBJ whole genome shotgun (WGS) entry which is preliminary data.</text>
</comment>
<reference evidence="1" key="1">
    <citation type="submission" date="2023-06" db="EMBL/GenBank/DDBJ databases">
        <title>Genomic analysis of the entomopathogenic nematode Steinernema hermaphroditum.</title>
        <authorList>
            <person name="Schwarz E.M."/>
            <person name="Heppert J.K."/>
            <person name="Baniya A."/>
            <person name="Schwartz H.T."/>
            <person name="Tan C.-H."/>
            <person name="Antoshechkin I."/>
            <person name="Sternberg P.W."/>
            <person name="Goodrich-Blair H."/>
            <person name="Dillman A.R."/>
        </authorList>
    </citation>
    <scope>NUCLEOTIDE SEQUENCE</scope>
    <source>
        <strain evidence="1">PS9179</strain>
        <tissue evidence="1">Whole animal</tissue>
    </source>
</reference>
<protein>
    <submittedName>
        <fullName evidence="1">Uncharacterized protein</fullName>
    </submittedName>
</protein>
<sequence length="84" mass="9333">MGTESHGCSDPLRKTNQSLQCSGMWANPQHNPTSVSSCDNIHRCEGHSASITPLNFHHQAIRRIPIKSYDSADNFKISTMNAHE</sequence>
<evidence type="ECO:0000313" key="1">
    <source>
        <dbReference type="EMBL" id="KAK0393023.1"/>
    </source>
</evidence>
<proteinExistence type="predicted"/>
<evidence type="ECO:0000313" key="2">
    <source>
        <dbReference type="Proteomes" id="UP001175271"/>
    </source>
</evidence>